<dbReference type="Proteomes" id="UP000433359">
    <property type="component" value="Unassembled WGS sequence"/>
</dbReference>
<feature type="transmembrane region" description="Helical" evidence="2">
    <location>
        <begin position="9"/>
        <end position="32"/>
    </location>
</feature>
<dbReference type="EMBL" id="VULP01000002">
    <property type="protein sequence ID" value="MSU81234.1"/>
    <property type="molecule type" value="Genomic_DNA"/>
</dbReference>
<feature type="compositionally biased region" description="Polar residues" evidence="1">
    <location>
        <begin position="318"/>
        <end position="328"/>
    </location>
</feature>
<protein>
    <submittedName>
        <fullName evidence="3">DUF5057 domain-containing protein</fullName>
    </submittedName>
</protein>
<feature type="region of interest" description="Disordered" evidence="1">
    <location>
        <begin position="1447"/>
        <end position="1466"/>
    </location>
</feature>
<dbReference type="RefSeq" id="WP_154580436.1">
    <property type="nucleotide sequence ID" value="NZ_VULP01000002.1"/>
</dbReference>
<proteinExistence type="predicted"/>
<feature type="region of interest" description="Disordered" evidence="1">
    <location>
        <begin position="308"/>
        <end position="328"/>
    </location>
</feature>
<dbReference type="SUPFAM" id="SSF49785">
    <property type="entry name" value="Galactose-binding domain-like"/>
    <property type="match status" value="1"/>
</dbReference>
<keyword evidence="2" id="KW-0812">Transmembrane</keyword>
<organism evidence="3 4">
    <name type="scientific">Anaerobutyricum soehngenii</name>
    <dbReference type="NCBI Taxonomy" id="105843"/>
    <lineage>
        <taxon>Bacteria</taxon>
        <taxon>Bacillati</taxon>
        <taxon>Bacillota</taxon>
        <taxon>Clostridia</taxon>
        <taxon>Lachnospirales</taxon>
        <taxon>Lachnospiraceae</taxon>
        <taxon>Anaerobutyricum</taxon>
    </lineage>
</organism>
<evidence type="ECO:0000313" key="4">
    <source>
        <dbReference type="Proteomes" id="UP000433359"/>
    </source>
</evidence>
<accession>A0A6N7YCK1</accession>
<reference evidence="3 4" key="1">
    <citation type="submission" date="2019-08" db="EMBL/GenBank/DDBJ databases">
        <title>In-depth cultivation of the pig gut microbiome towards novel bacterial diversity and tailored functional studies.</title>
        <authorList>
            <person name="Wylensek D."/>
            <person name="Hitch T.C.A."/>
            <person name="Clavel T."/>
        </authorList>
    </citation>
    <scope>NUCLEOTIDE SEQUENCE [LARGE SCALE GENOMIC DNA]</scope>
    <source>
        <strain evidence="3 4">BSM-383-APC-4H</strain>
    </source>
</reference>
<feature type="compositionally biased region" description="Acidic residues" evidence="1">
    <location>
        <begin position="393"/>
        <end position="412"/>
    </location>
</feature>
<name>A0A6N7YCK1_9FIRM</name>
<evidence type="ECO:0000256" key="1">
    <source>
        <dbReference type="SAM" id="MobiDB-lite"/>
    </source>
</evidence>
<sequence length="1878" mass="212236">MMKTGTKKVLYTFIAVVSALGLGIGAVLVSMLNVQASTEMMPGIEQILDEKTEETPFRILELVNSSSDAEIGYYISGQEPYLTQYTYTQNTTDGSAGESQIFSSVEEGLSVLPTKEERQKFVEASDTNQVKNPLDFSWNVDNPGPGSEADYPLSFKSYAEKYFLSKTDDSTKWNRVDFKQSRKETLTGHYEENASGKGDYTKEEQKYYPIREDVKSDGSTTQKYRENISSFFYSDDTEAMAPYQISFEEVKNADINAALKDDNDTTIADTYDYSKGGFGYYENVYGELTFRIAQDIAKKKYTFPGENPAVVDGETDNTDTSAGTQANPNIYRGENIEEYPYYKYTWVGDLETVKQKADKNKGTTQHNDGDITLEDGQYWYWTKESSENREDADTQDTEVQDADAQDTDTQDADVVGEADTVSEKKEALYIVTGRQAVAKSQLKEIPEQISYNYYYKVKRVDYCCKLSESGQENDPEACTYYGWYYAAHPSNEDTYIAVEEDADNSTENTDGTGSSLAAILNYTATHYISAAQYTLTPGKGSYDFIEENGAKDTEQQVELDHLFYQGGYTNHDWFKRYVFHLAPDSTDQTIQQQFKNLSIKVDTKVINKNETEEGNDALPDLDDYDLIYINGRLSKTQAEKIAATTKLPAIINQKTVMATDADKTAIANAFAAYIDKNYTINDSYVSERIFFINDNICNLNLNFHTQFKDAQLARFSEITDYIKSENNYREVVESGENGEKTDPLSTEISQARVIEYILNYKYKRQTPYKSTINVLDIEPASATASITKNNVRKWLGLTEVGDENLKSELKRGTIKSFCCEETSGEGAAHGYAKNMLDGNDSTYWHSRWSSNKEAGPHWFEYKLSPEDSKRKLKGFHYVARPNTNGYANGKPLTLDVQMYDEADTLLYEEENIKMTESGSVSELNQWIEKDVKFKKPVKNVSYIKVIFTDAYNNEVSDKHSAAYATCAEFSTLYTDNDEDDDTVATEINITHMTSSEFVGHIDDINTKYDAIYFGDSYNNWDFLRNGDVNDNNQKISLYAHIGGVFGGKKDPDKNNHRRLLGGLLGLLDIDYAVDDNGKILGIWNPTHPGLGDLAQKVGVMRGSGNDITKQQVKELEDFMSSGYPIIIGNKLLNSDGTAVNADVVDSSSYMYEFLSEAIDKEKDRVNVMSKTEADNAQNLNFFFYMAKPEISFSENGMPPEPKRLNYLSYTYNKEAVQGLLSQKEEGLSYTFTIKNESEISMAKATYDCELFIDLNFDGNLTSDEEQSEYMQVQDASGNVVRKKNGKYHLKVGKKYILTRKIPKDYYKVITWKIQISNNDNSSIRTSRMGFTKREVEKKQDINVLQIKPAINDKAPVTWDLGSDTTFKQMIQKEGSFNIIIESVDTRTYEKRIKENRQYLDKYQMVIIGFADGFGIDNIKNDDEAVDAIREFIEAGKSVIFAHDTTSLNNRDPKKVNDPEPKPTDDVRRSLDLYPNGKTDPGWVWGYSLNTYLRASVGMDRYGITSDEVIKVDGKDTTVSRVLKEGNDLLSDNSAFKAIQKKVSDMAYTFGTNKQESSFMTQGFCNTIMGYPNSPRETNIASKVNEGAMTQYPYYISSSISTAITHSQYYQLAMEEDSNHDGANDIVVWFCLKNGKENAYTYSPNDVRNNYYFYSKGNVIYTGVGHKTGITQQEQQLFANAVIAAANVTAVDPEATFLDDFDPVASQEEHRYYMPDRLKASEAGDTSNILDGDNTFCIRIRDYNMVASNLSNTDSNANSLTMELYIEDNKNGKEMNINGESVKVSKISVSGKADILKKYSDGQTITVNQEGEFQLQGNDTFQFSLNDMESYLKETNTTYKKECRIFAKVDSRVTLYGVPANKETWTSVSLKPRQLFDLD</sequence>
<keyword evidence="2" id="KW-0472">Membrane</keyword>
<evidence type="ECO:0000256" key="2">
    <source>
        <dbReference type="SAM" id="Phobius"/>
    </source>
</evidence>
<feature type="region of interest" description="Disordered" evidence="1">
    <location>
        <begin position="385"/>
        <end position="412"/>
    </location>
</feature>
<dbReference type="Gene3D" id="2.60.120.260">
    <property type="entry name" value="Galactose-binding domain-like"/>
    <property type="match status" value="1"/>
</dbReference>
<dbReference type="InterPro" id="IPR008979">
    <property type="entry name" value="Galactose-bd-like_sf"/>
</dbReference>
<keyword evidence="2" id="KW-1133">Transmembrane helix</keyword>
<gene>
    <name evidence="3" type="ORF">FYJ25_02370</name>
</gene>
<feature type="compositionally biased region" description="Basic and acidic residues" evidence="1">
    <location>
        <begin position="1450"/>
        <end position="1466"/>
    </location>
</feature>
<comment type="caution">
    <text evidence="3">The sequence shown here is derived from an EMBL/GenBank/DDBJ whole genome shotgun (WGS) entry which is preliminary data.</text>
</comment>
<evidence type="ECO:0000313" key="3">
    <source>
        <dbReference type="EMBL" id="MSU81234.1"/>
    </source>
</evidence>